<gene>
    <name evidence="1" type="ORF">B1B_03445</name>
</gene>
<accession>T1BWM1</accession>
<sequence length="196" mass="22615">VEIQIFVDPTRHPLPHLRQQMVRLLRAELSLSRRALTEVDPHRIEQLQAIEDEIDQIYLLTVRQLLLASDDFRVAQEIGVPSHHYQIGDRLVAKALEMIGDRLFDTGRELLSAPNEVRRMPRACQEEIETLLDRFDRLLARTMEAFSQLSLLMTNATLNELLKELDRQPTFGRLQTRSMARATALLVQRVASNLLT</sequence>
<feature type="non-terminal residue" evidence="1">
    <location>
        <position position="196"/>
    </location>
</feature>
<dbReference type="Gene3D" id="1.20.58.220">
    <property type="entry name" value="Phosphate transport system protein phou homolog 2, domain 2"/>
    <property type="match status" value="1"/>
</dbReference>
<dbReference type="AlphaFoldDB" id="T1BWM1"/>
<organism evidence="1">
    <name type="scientific">mine drainage metagenome</name>
    <dbReference type="NCBI Taxonomy" id="410659"/>
    <lineage>
        <taxon>unclassified sequences</taxon>
        <taxon>metagenomes</taxon>
        <taxon>ecological metagenomes</taxon>
    </lineage>
</organism>
<dbReference type="SUPFAM" id="SSF109755">
    <property type="entry name" value="PhoU-like"/>
    <property type="match status" value="1"/>
</dbReference>
<dbReference type="InterPro" id="IPR038078">
    <property type="entry name" value="PhoU-like_sf"/>
</dbReference>
<feature type="non-terminal residue" evidence="1">
    <location>
        <position position="1"/>
    </location>
</feature>
<reference evidence="1" key="2">
    <citation type="journal article" date="2014" name="ISME J.">
        <title>Microbial stratification in low pH oxic and suboxic macroscopic growths along an acid mine drainage.</title>
        <authorList>
            <person name="Mendez-Garcia C."/>
            <person name="Mesa V."/>
            <person name="Sprenger R.R."/>
            <person name="Richter M."/>
            <person name="Diez M.S."/>
            <person name="Solano J."/>
            <person name="Bargiela R."/>
            <person name="Golyshina O.V."/>
            <person name="Manteca A."/>
            <person name="Ramos J.L."/>
            <person name="Gallego J.R."/>
            <person name="Llorente I."/>
            <person name="Martins Dos Santos V.A."/>
            <person name="Jensen O.N."/>
            <person name="Pelaez A.I."/>
            <person name="Sanchez J."/>
            <person name="Ferrer M."/>
        </authorList>
    </citation>
    <scope>NUCLEOTIDE SEQUENCE</scope>
</reference>
<proteinExistence type="predicted"/>
<protein>
    <recommendedName>
        <fullName evidence="2">PhoU domain-containing protein</fullName>
    </recommendedName>
</protein>
<evidence type="ECO:0008006" key="2">
    <source>
        <dbReference type="Google" id="ProtNLM"/>
    </source>
</evidence>
<dbReference type="EMBL" id="AUZY01002117">
    <property type="protein sequence ID" value="EQD73008.1"/>
    <property type="molecule type" value="Genomic_DNA"/>
</dbReference>
<reference evidence="1" key="1">
    <citation type="submission" date="2013-08" db="EMBL/GenBank/DDBJ databases">
        <authorList>
            <person name="Mendez C."/>
            <person name="Richter M."/>
            <person name="Ferrer M."/>
            <person name="Sanchez J."/>
        </authorList>
    </citation>
    <scope>NUCLEOTIDE SEQUENCE</scope>
</reference>
<comment type="caution">
    <text evidence="1">The sequence shown here is derived from an EMBL/GenBank/DDBJ whole genome shotgun (WGS) entry which is preliminary data.</text>
</comment>
<evidence type="ECO:0000313" key="1">
    <source>
        <dbReference type="EMBL" id="EQD73008.1"/>
    </source>
</evidence>
<name>T1BWM1_9ZZZZ</name>